<comment type="similarity">
    <text evidence="1">Belongs to the short-chain dehydrogenases/reductases (SDR) family.</text>
</comment>
<evidence type="ECO:0000256" key="2">
    <source>
        <dbReference type="ARBA" id="ARBA00023002"/>
    </source>
</evidence>
<gene>
    <name evidence="3" type="ORF">I302_04527</name>
</gene>
<dbReference type="GO" id="GO:0016491">
    <property type="term" value="F:oxidoreductase activity"/>
    <property type="evidence" value="ECO:0007669"/>
    <property type="project" value="UniProtKB-KW"/>
</dbReference>
<dbReference type="OrthoDB" id="5336600at2759"/>
<evidence type="ECO:0008006" key="4">
    <source>
        <dbReference type="Google" id="ProtNLM"/>
    </source>
</evidence>
<keyword evidence="2" id="KW-0560">Oxidoreductase</keyword>
<protein>
    <recommendedName>
        <fullName evidence="4">Short-chain dehydrogenase</fullName>
    </recommendedName>
</protein>
<dbReference type="VEuPathDB" id="FungiDB:I302_04527"/>
<dbReference type="STRING" id="1296100.A0A1B9G731"/>
<reference evidence="3" key="1">
    <citation type="submission" date="2013-07" db="EMBL/GenBank/DDBJ databases">
        <title>The Genome Sequence of Cryptococcus bestiolae CBS10118.</title>
        <authorList>
            <consortium name="The Broad Institute Genome Sequencing Platform"/>
            <person name="Cuomo C."/>
            <person name="Litvintseva A."/>
            <person name="Chen Y."/>
            <person name="Heitman J."/>
            <person name="Sun S."/>
            <person name="Springer D."/>
            <person name="Dromer F."/>
            <person name="Young S.K."/>
            <person name="Zeng Q."/>
            <person name="Gargeya S."/>
            <person name="Fitzgerald M."/>
            <person name="Abouelleil A."/>
            <person name="Alvarado L."/>
            <person name="Berlin A.M."/>
            <person name="Chapman S.B."/>
            <person name="Dewar J."/>
            <person name="Goldberg J."/>
            <person name="Griggs A."/>
            <person name="Gujja S."/>
            <person name="Hansen M."/>
            <person name="Howarth C."/>
            <person name="Imamovic A."/>
            <person name="Larimer J."/>
            <person name="McCowan C."/>
            <person name="Murphy C."/>
            <person name="Pearson M."/>
            <person name="Priest M."/>
            <person name="Roberts A."/>
            <person name="Saif S."/>
            <person name="Shea T."/>
            <person name="Sykes S."/>
            <person name="Wortman J."/>
            <person name="Nusbaum C."/>
            <person name="Birren B."/>
        </authorList>
    </citation>
    <scope>NUCLEOTIDE SEQUENCE [LARGE SCALE GENOMIC DNA]</scope>
    <source>
        <strain evidence="3">CBS 10118</strain>
    </source>
</reference>
<dbReference type="Pfam" id="PF00106">
    <property type="entry name" value="adh_short"/>
    <property type="match status" value="1"/>
</dbReference>
<dbReference type="Gene3D" id="3.40.50.720">
    <property type="entry name" value="NAD(P)-binding Rossmann-like Domain"/>
    <property type="match status" value="1"/>
</dbReference>
<reference evidence="3" key="2">
    <citation type="submission" date="2014-01" db="EMBL/GenBank/DDBJ databases">
        <title>Evolution of pathogenesis and genome organization in the Tremellales.</title>
        <authorList>
            <person name="Cuomo C."/>
            <person name="Litvintseva A."/>
            <person name="Heitman J."/>
            <person name="Chen Y."/>
            <person name="Sun S."/>
            <person name="Springer D."/>
            <person name="Dromer F."/>
            <person name="Young S."/>
            <person name="Zeng Q."/>
            <person name="Chapman S."/>
            <person name="Gujja S."/>
            <person name="Saif S."/>
            <person name="Birren B."/>
        </authorList>
    </citation>
    <scope>NUCLEOTIDE SEQUENCE</scope>
    <source>
        <strain evidence="3">CBS 10118</strain>
    </source>
</reference>
<dbReference type="AlphaFoldDB" id="A0A1B9G731"/>
<dbReference type="EMBL" id="KI894020">
    <property type="protein sequence ID" value="OCF26837.1"/>
    <property type="molecule type" value="Genomic_DNA"/>
</dbReference>
<evidence type="ECO:0000256" key="1">
    <source>
        <dbReference type="ARBA" id="ARBA00006484"/>
    </source>
</evidence>
<dbReference type="InterPro" id="IPR036291">
    <property type="entry name" value="NAD(P)-bd_dom_sf"/>
</dbReference>
<dbReference type="SUPFAM" id="SSF51735">
    <property type="entry name" value="NAD(P)-binding Rossmann-fold domains"/>
    <property type="match status" value="1"/>
</dbReference>
<dbReference type="InterPro" id="IPR002347">
    <property type="entry name" value="SDR_fam"/>
</dbReference>
<proteinExistence type="inferred from homology"/>
<name>A0A1B9G731_9TREE</name>
<organism evidence="3">
    <name type="scientific">Kwoniella bestiolae CBS 10118</name>
    <dbReference type="NCBI Taxonomy" id="1296100"/>
    <lineage>
        <taxon>Eukaryota</taxon>
        <taxon>Fungi</taxon>
        <taxon>Dikarya</taxon>
        <taxon>Basidiomycota</taxon>
        <taxon>Agaricomycotina</taxon>
        <taxon>Tremellomycetes</taxon>
        <taxon>Tremellales</taxon>
        <taxon>Cryptococcaceae</taxon>
        <taxon>Kwoniella</taxon>
    </lineage>
</organism>
<evidence type="ECO:0000313" key="3">
    <source>
        <dbReference type="EMBL" id="OCF26837.1"/>
    </source>
</evidence>
<dbReference type="PANTHER" id="PTHR43669:SF4">
    <property type="entry name" value="SHORT-CHAIN DEHYDROGENASE"/>
    <property type="match status" value="1"/>
</dbReference>
<dbReference type="PANTHER" id="PTHR43669">
    <property type="entry name" value="5-KETO-D-GLUCONATE 5-REDUCTASE"/>
    <property type="match status" value="1"/>
</dbReference>
<sequence length="211" mass="22988">MSRIALILGCGKGIGTTIADGFHSAGYRVASVSRTPRSYASDDRVHLTADFADPSSIEPLFEEVEKRWGNAPDVVIYNAYAGTPTRTNPLEVAPDAFVNNININTTSAYSAAFIAHKRNNNVKYIYTGNALNNYIDPNITLLGVGKSASAHWIQAAAKAEGLRPAQFYYCDQRRPDGSPCYTGLRGDAHGELYLKLAESREQGEPVIVFRA</sequence>
<dbReference type="CDD" id="cd05233">
    <property type="entry name" value="SDR_c"/>
    <property type="match status" value="1"/>
</dbReference>
<accession>A0A1B9G731</accession>